<dbReference type="HOGENOM" id="CLU_065200_4_2_6"/>
<keyword evidence="4 5" id="KW-0472">Membrane</keyword>
<dbReference type="KEGG" id="oai:OLEAN_C25580"/>
<accession>R4YUJ4</accession>
<dbReference type="GO" id="GO:0012505">
    <property type="term" value="C:endomembrane system"/>
    <property type="evidence" value="ECO:0007669"/>
    <property type="project" value="UniProtKB-SubCell"/>
</dbReference>
<protein>
    <submittedName>
        <fullName evidence="6">S-isoprenylcysteine methyltransferase</fullName>
    </submittedName>
</protein>
<organism evidence="6 7">
    <name type="scientific">Oleispira antarctica RB-8</name>
    <dbReference type="NCBI Taxonomy" id="698738"/>
    <lineage>
        <taxon>Bacteria</taxon>
        <taxon>Pseudomonadati</taxon>
        <taxon>Pseudomonadota</taxon>
        <taxon>Gammaproteobacteria</taxon>
        <taxon>Oceanospirillales</taxon>
        <taxon>Oceanospirillaceae</taxon>
        <taxon>Oleispira</taxon>
    </lineage>
</organism>
<proteinExistence type="predicted"/>
<dbReference type="GO" id="GO:0008168">
    <property type="term" value="F:methyltransferase activity"/>
    <property type="evidence" value="ECO:0007669"/>
    <property type="project" value="UniProtKB-KW"/>
</dbReference>
<dbReference type="EMBL" id="FO203512">
    <property type="protein sequence ID" value="CCK76734.1"/>
    <property type="molecule type" value="Genomic_DNA"/>
</dbReference>
<evidence type="ECO:0000256" key="2">
    <source>
        <dbReference type="ARBA" id="ARBA00022692"/>
    </source>
</evidence>
<evidence type="ECO:0000313" key="7">
    <source>
        <dbReference type="Proteomes" id="UP000032749"/>
    </source>
</evidence>
<gene>
    <name evidence="6" type="ORF">OLEAN_C25580</name>
</gene>
<dbReference type="Pfam" id="PF04191">
    <property type="entry name" value="PEMT"/>
    <property type="match status" value="1"/>
</dbReference>
<evidence type="ECO:0000256" key="3">
    <source>
        <dbReference type="ARBA" id="ARBA00022989"/>
    </source>
</evidence>
<dbReference type="InterPro" id="IPR007318">
    <property type="entry name" value="Phopholipid_MeTrfase"/>
</dbReference>
<reference evidence="6 7" key="1">
    <citation type="journal article" date="2013" name="Nat. Commun.">
        <title>Genome sequence and functional genomic analysis of the oil-degrading bacterium Oleispira antarctica.</title>
        <authorList>
            <person name="Kube M."/>
            <person name="Chernikova T.N."/>
            <person name="Al-Ramahi Y."/>
            <person name="Beloqui A."/>
            <person name="Lopez-Cortez N."/>
            <person name="Guazzaroni M.E."/>
            <person name="Heipieper H.J."/>
            <person name="Klages S."/>
            <person name="Kotsyurbenko O.R."/>
            <person name="Langer I."/>
            <person name="Nechitaylo T.Y."/>
            <person name="Lunsdorf H."/>
            <person name="Fernandez M."/>
            <person name="Juarez S."/>
            <person name="Ciordia S."/>
            <person name="Singer A."/>
            <person name="Kagan O."/>
            <person name="Egorova O."/>
            <person name="Petit P.A."/>
            <person name="Stogios P."/>
            <person name="Kim Y."/>
            <person name="Tchigvintsev A."/>
            <person name="Flick R."/>
            <person name="Denaro R."/>
            <person name="Genovese M."/>
            <person name="Albar J.P."/>
            <person name="Reva O.N."/>
            <person name="Martinez-Gomariz M."/>
            <person name="Tran H."/>
            <person name="Ferrer M."/>
            <person name="Savchenko A."/>
            <person name="Yakunin A.F."/>
            <person name="Yakimov M.M."/>
            <person name="Golyshina O.V."/>
            <person name="Reinhardt R."/>
            <person name="Golyshin P.N."/>
        </authorList>
    </citation>
    <scope>NUCLEOTIDE SEQUENCE [LARGE SCALE GENOMIC DNA]</scope>
</reference>
<name>R4YUJ4_OLEAN</name>
<dbReference type="STRING" id="698738.OLEAN_C25580"/>
<keyword evidence="2 5" id="KW-0812">Transmembrane</keyword>
<dbReference type="PATRIC" id="fig|698738.3.peg.2653"/>
<comment type="subcellular location">
    <subcellularLocation>
        <location evidence="1">Endomembrane system</location>
        <topology evidence="1">Multi-pass membrane protein</topology>
    </subcellularLocation>
</comment>
<dbReference type="PANTHER" id="PTHR12714:SF9">
    <property type="entry name" value="PROTEIN-S-ISOPRENYLCYSTEINE O-METHYLTRANSFERASE"/>
    <property type="match status" value="1"/>
</dbReference>
<feature type="transmembrane region" description="Helical" evidence="5">
    <location>
        <begin position="112"/>
        <end position="130"/>
    </location>
</feature>
<keyword evidence="3 5" id="KW-1133">Transmembrane helix</keyword>
<evidence type="ECO:0000256" key="5">
    <source>
        <dbReference type="SAM" id="Phobius"/>
    </source>
</evidence>
<dbReference type="AlphaFoldDB" id="R4YUJ4"/>
<evidence type="ECO:0000256" key="1">
    <source>
        <dbReference type="ARBA" id="ARBA00004127"/>
    </source>
</evidence>
<keyword evidence="6" id="KW-0808">Transferase</keyword>
<evidence type="ECO:0000256" key="4">
    <source>
        <dbReference type="ARBA" id="ARBA00023136"/>
    </source>
</evidence>
<dbReference type="OrthoDB" id="9811969at2"/>
<keyword evidence="6" id="KW-0489">Methyltransferase</keyword>
<evidence type="ECO:0000313" key="6">
    <source>
        <dbReference type="EMBL" id="CCK76734.1"/>
    </source>
</evidence>
<dbReference type="Gene3D" id="1.20.120.1630">
    <property type="match status" value="1"/>
</dbReference>
<keyword evidence="7" id="KW-1185">Reference proteome</keyword>
<dbReference type="Proteomes" id="UP000032749">
    <property type="component" value="Chromosome"/>
</dbReference>
<feature type="transmembrane region" description="Helical" evidence="5">
    <location>
        <begin position="12"/>
        <end position="29"/>
    </location>
</feature>
<dbReference type="GO" id="GO:0032259">
    <property type="term" value="P:methylation"/>
    <property type="evidence" value="ECO:0007669"/>
    <property type="project" value="UniProtKB-KW"/>
</dbReference>
<feature type="transmembrane region" description="Helical" evidence="5">
    <location>
        <begin position="41"/>
        <end position="60"/>
    </location>
</feature>
<dbReference type="PANTHER" id="PTHR12714">
    <property type="entry name" value="PROTEIN-S ISOPRENYLCYSTEINE O-METHYLTRANSFERASE"/>
    <property type="match status" value="1"/>
</dbReference>
<sequence length="156" mass="17693">MKFLQLKCPPPIVMLLSMVFSLVLSQRGLDFMQQQVADLSNLIWPLIFLIAGIGLAMLGVKEFLVQHTTLNPLDPSRSSSLVVSGVYQLTRNPMYLGMLVVLLGWGDFLDNFLAYSGALIFFVYMTAFQIKPEEAAMLEKFGESFKQYCQSVRRWL</sequence>